<reference evidence="1" key="1">
    <citation type="submission" date="2025-08" db="UniProtKB">
        <authorList>
            <consortium name="Ensembl"/>
        </authorList>
    </citation>
    <scope>IDENTIFICATION</scope>
</reference>
<organism evidence="1 2">
    <name type="scientific">Gadus morhua</name>
    <name type="common">Atlantic cod</name>
    <dbReference type="NCBI Taxonomy" id="8049"/>
    <lineage>
        <taxon>Eukaryota</taxon>
        <taxon>Metazoa</taxon>
        <taxon>Chordata</taxon>
        <taxon>Craniata</taxon>
        <taxon>Vertebrata</taxon>
        <taxon>Euteleostomi</taxon>
        <taxon>Actinopterygii</taxon>
        <taxon>Neopterygii</taxon>
        <taxon>Teleostei</taxon>
        <taxon>Neoteleostei</taxon>
        <taxon>Acanthomorphata</taxon>
        <taxon>Zeiogadaria</taxon>
        <taxon>Gadariae</taxon>
        <taxon>Gadiformes</taxon>
        <taxon>Gadoidei</taxon>
        <taxon>Gadidae</taxon>
        <taxon>Gadus</taxon>
    </lineage>
</organism>
<protein>
    <submittedName>
        <fullName evidence="1">Uncharacterized protein</fullName>
    </submittedName>
</protein>
<sequence length="136" mass="14467">MTTVRQSASSCTCEGGRKTLSEVQVLVWIHVQLVRVEQRQLGVGVLDVVHVLQGPVQTVQDLGAMGGDQGVAQDGLCVVQVAEAAEVPLGPGVHDQTPKIKLNHTLRSPPSAFKGFPPPAPIHGTSCNRLEMIGFR</sequence>
<accession>A0A8C4ZWG1</accession>
<dbReference type="Ensembl" id="ENSGMOT00000043277.1">
    <property type="protein sequence ID" value="ENSGMOP00000022322.1"/>
    <property type="gene ID" value="ENSGMOG00000029846.1"/>
</dbReference>
<name>A0A8C4ZWG1_GADMO</name>
<proteinExistence type="predicted"/>
<dbReference type="Proteomes" id="UP000694546">
    <property type="component" value="Chromosome 18"/>
</dbReference>
<dbReference type="AlphaFoldDB" id="A0A8C4ZWG1"/>
<reference evidence="1" key="2">
    <citation type="submission" date="2025-09" db="UniProtKB">
        <authorList>
            <consortium name="Ensembl"/>
        </authorList>
    </citation>
    <scope>IDENTIFICATION</scope>
</reference>
<keyword evidence="2" id="KW-1185">Reference proteome</keyword>
<evidence type="ECO:0000313" key="2">
    <source>
        <dbReference type="Proteomes" id="UP000694546"/>
    </source>
</evidence>
<evidence type="ECO:0000313" key="1">
    <source>
        <dbReference type="Ensembl" id="ENSGMOP00000022322.1"/>
    </source>
</evidence>
<dbReference type="GeneTree" id="ENSGT01000000215398"/>